<proteinExistence type="predicted"/>
<name>A0A1D7Y2Q2_9ACTN</name>
<evidence type="ECO:0000313" key="1">
    <source>
        <dbReference type="EMBL" id="AOR29730.1"/>
    </source>
</evidence>
<dbReference type="EMBL" id="CP017248">
    <property type="protein sequence ID" value="AOR29730.1"/>
    <property type="molecule type" value="Genomic_DNA"/>
</dbReference>
<evidence type="ECO:0000313" key="2">
    <source>
        <dbReference type="Proteomes" id="UP000094960"/>
    </source>
</evidence>
<accession>A0A1D7Y2Q2</accession>
<dbReference type="RefSeq" id="WP_069776391.1">
    <property type="nucleotide sequence ID" value="NZ_CP017248.1"/>
</dbReference>
<dbReference type="KEGG" id="spun:BFF78_00235"/>
<protein>
    <submittedName>
        <fullName evidence="1">Uncharacterized protein</fullName>
    </submittedName>
</protein>
<keyword evidence="2" id="KW-1185">Reference proteome</keyword>
<dbReference type="Proteomes" id="UP000094960">
    <property type="component" value="Chromosome"/>
</dbReference>
<organism evidence="1 2">
    <name type="scientific">Streptomyces fodineus</name>
    <dbReference type="NCBI Taxonomy" id="1904616"/>
    <lineage>
        <taxon>Bacteria</taxon>
        <taxon>Bacillati</taxon>
        <taxon>Actinomycetota</taxon>
        <taxon>Actinomycetes</taxon>
        <taxon>Kitasatosporales</taxon>
        <taxon>Streptomycetaceae</taxon>
        <taxon>Streptomyces</taxon>
    </lineage>
</organism>
<sequence length="116" mass="12079">MRGAVLTWFSLPEGERDPALLTAMRESMVAAVTHQQPALQGAGPADAARTLRALLPEQTALSDAEPGGRDSTVRLTGSGHSGISLCLDDDAKGWSTGEVTFCSGLISRVLDDVLTG</sequence>
<gene>
    <name evidence="1" type="ORF">BFF78_00235</name>
</gene>
<reference evidence="2" key="1">
    <citation type="submission" date="2016-09" db="EMBL/GenBank/DDBJ databases">
        <title>Streptomyces puniciscabiei strain:TW1S1 Genome sequencing and assembly.</title>
        <authorList>
            <person name="Kim M.-K."/>
            <person name="Kim S.B."/>
        </authorList>
    </citation>
    <scope>NUCLEOTIDE SEQUENCE [LARGE SCALE GENOMIC DNA]</scope>
    <source>
        <strain evidence="2">TW1S1</strain>
    </source>
</reference>
<dbReference type="AlphaFoldDB" id="A0A1D7Y2Q2"/>